<dbReference type="CDD" id="cd00107">
    <property type="entry name" value="Knot1"/>
    <property type="match status" value="1"/>
</dbReference>
<gene>
    <name evidence="9" type="ORF">V5N11_004455</name>
</gene>
<evidence type="ECO:0000256" key="2">
    <source>
        <dbReference type="ARBA" id="ARBA00022529"/>
    </source>
</evidence>
<dbReference type="GO" id="GO:0050832">
    <property type="term" value="P:defense response to fungus"/>
    <property type="evidence" value="ECO:0007669"/>
    <property type="project" value="UniProtKB-KW"/>
</dbReference>
<protein>
    <submittedName>
        <fullName evidence="9">Defensin-like protein 10</fullName>
    </submittedName>
</protein>
<dbReference type="GO" id="GO:0031640">
    <property type="term" value="P:killing of cells of another organism"/>
    <property type="evidence" value="ECO:0007669"/>
    <property type="project" value="UniProtKB-KW"/>
</dbReference>
<sequence>MKLSLRLISALLLSFMLLFATGMGPVEAKTCESPSSKFKGVCLNSASCAKVCPTEGASGGRCNSLRCVCSKTC</sequence>
<keyword evidence="5" id="KW-0611">Plant defense</keyword>
<evidence type="ECO:0000256" key="4">
    <source>
        <dbReference type="ARBA" id="ARBA00022729"/>
    </source>
</evidence>
<feature type="domain" description="Knottins-like" evidence="8">
    <location>
        <begin position="30"/>
        <end position="73"/>
    </location>
</feature>
<dbReference type="InterPro" id="IPR008176">
    <property type="entry name" value="Defensin_plant"/>
</dbReference>
<dbReference type="Proteomes" id="UP001558713">
    <property type="component" value="Unassembled WGS sequence"/>
</dbReference>
<evidence type="ECO:0000259" key="8">
    <source>
        <dbReference type="SMART" id="SM00505"/>
    </source>
</evidence>
<evidence type="ECO:0000313" key="10">
    <source>
        <dbReference type="Proteomes" id="UP001558713"/>
    </source>
</evidence>
<feature type="signal peptide" evidence="7">
    <location>
        <begin position="1"/>
        <end position="28"/>
    </location>
</feature>
<accession>A0ABD1BZP8</accession>
<evidence type="ECO:0000256" key="6">
    <source>
        <dbReference type="ARBA" id="ARBA00023157"/>
    </source>
</evidence>
<organism evidence="9 10">
    <name type="scientific">Cardamine amara subsp. amara</name>
    <dbReference type="NCBI Taxonomy" id="228776"/>
    <lineage>
        <taxon>Eukaryota</taxon>
        <taxon>Viridiplantae</taxon>
        <taxon>Streptophyta</taxon>
        <taxon>Embryophyta</taxon>
        <taxon>Tracheophyta</taxon>
        <taxon>Spermatophyta</taxon>
        <taxon>Magnoliopsida</taxon>
        <taxon>eudicotyledons</taxon>
        <taxon>Gunneridae</taxon>
        <taxon>Pentapetalae</taxon>
        <taxon>rosids</taxon>
        <taxon>malvids</taxon>
        <taxon>Brassicales</taxon>
        <taxon>Brassicaceae</taxon>
        <taxon>Cardamineae</taxon>
        <taxon>Cardamine</taxon>
    </lineage>
</organism>
<evidence type="ECO:0000313" key="9">
    <source>
        <dbReference type="EMBL" id="KAL1222704.1"/>
    </source>
</evidence>
<dbReference type="EMBL" id="JBANAX010000092">
    <property type="protein sequence ID" value="KAL1222704.1"/>
    <property type="molecule type" value="Genomic_DNA"/>
</dbReference>
<feature type="chain" id="PRO_5044881900" evidence="7">
    <location>
        <begin position="29"/>
        <end position="73"/>
    </location>
</feature>
<dbReference type="SUPFAM" id="SSF57095">
    <property type="entry name" value="Scorpion toxin-like"/>
    <property type="match status" value="1"/>
</dbReference>
<comment type="similarity">
    <text evidence="1">Belongs to the DEFL family.</text>
</comment>
<name>A0ABD1BZP8_CARAN</name>
<evidence type="ECO:0000256" key="1">
    <source>
        <dbReference type="ARBA" id="ARBA00006722"/>
    </source>
</evidence>
<dbReference type="Gene3D" id="3.30.30.10">
    <property type="entry name" value="Knottin, scorpion toxin-like"/>
    <property type="match status" value="1"/>
</dbReference>
<keyword evidence="2" id="KW-0929">Antimicrobial</keyword>
<dbReference type="PROSITE" id="PS00940">
    <property type="entry name" value="GAMMA_THIONIN"/>
    <property type="match status" value="1"/>
</dbReference>
<keyword evidence="4 7" id="KW-0732">Signal</keyword>
<dbReference type="Pfam" id="PF00304">
    <property type="entry name" value="Gamma-thionin"/>
    <property type="match status" value="1"/>
</dbReference>
<dbReference type="InterPro" id="IPR003614">
    <property type="entry name" value="Knottins"/>
</dbReference>
<evidence type="ECO:0000256" key="7">
    <source>
        <dbReference type="SAM" id="SignalP"/>
    </source>
</evidence>
<keyword evidence="6" id="KW-1015">Disulfide bond</keyword>
<keyword evidence="3" id="KW-0295">Fungicide</keyword>
<comment type="caution">
    <text evidence="9">The sequence shown here is derived from an EMBL/GenBank/DDBJ whole genome shotgun (WGS) entry which is preliminary data.</text>
</comment>
<dbReference type="AlphaFoldDB" id="A0ABD1BZP8"/>
<evidence type="ECO:0000256" key="3">
    <source>
        <dbReference type="ARBA" id="ARBA00022577"/>
    </source>
</evidence>
<reference evidence="9 10" key="1">
    <citation type="submission" date="2024-04" db="EMBL/GenBank/DDBJ databases">
        <title>Genome assembly C_amara_ONT_v2.</title>
        <authorList>
            <person name="Yant L."/>
            <person name="Moore C."/>
            <person name="Slenker M."/>
        </authorList>
    </citation>
    <scope>NUCLEOTIDE SEQUENCE [LARGE SCALE GENOMIC DNA]</scope>
    <source>
        <tissue evidence="9">Leaf</tissue>
    </source>
</reference>
<evidence type="ECO:0000256" key="5">
    <source>
        <dbReference type="ARBA" id="ARBA00022821"/>
    </source>
</evidence>
<dbReference type="InterPro" id="IPR036574">
    <property type="entry name" value="Scorpion_toxin-like_sf"/>
</dbReference>
<dbReference type="PRINTS" id="PR00288">
    <property type="entry name" value="PUROTHIONIN"/>
</dbReference>
<proteinExistence type="inferred from homology"/>
<dbReference type="SMART" id="SM00505">
    <property type="entry name" value="Knot1"/>
    <property type="match status" value="1"/>
</dbReference>
<dbReference type="PANTHER" id="PTHR33147:SF123">
    <property type="entry name" value="DEFENSIN-LIKE PROTEIN 10"/>
    <property type="match status" value="1"/>
</dbReference>
<dbReference type="PANTHER" id="PTHR33147">
    <property type="entry name" value="DEFENSIN-LIKE PROTEIN 1"/>
    <property type="match status" value="1"/>
</dbReference>
<keyword evidence="10" id="KW-1185">Reference proteome</keyword>